<dbReference type="GO" id="GO:0006109">
    <property type="term" value="P:regulation of carbohydrate metabolic process"/>
    <property type="evidence" value="ECO:0007669"/>
    <property type="project" value="UniProtKB-UniRule"/>
</dbReference>
<evidence type="ECO:0000256" key="8">
    <source>
        <dbReference type="ARBA" id="ARBA00022741"/>
    </source>
</evidence>
<keyword evidence="5 16" id="KW-0723">Serine/threonine-protein kinase</keyword>
<dbReference type="EMBL" id="AGXA01000022">
    <property type="protein sequence ID" value="EKU93289.1"/>
    <property type="molecule type" value="Genomic_DNA"/>
</dbReference>
<comment type="domain">
    <text evidence="16">The Walker A ATP-binding motif also binds Pi and PPi.</text>
</comment>
<feature type="region of interest" description="Important for the catalytic mechanism of dephosphorylation" evidence="16">
    <location>
        <begin position="266"/>
        <end position="271"/>
    </location>
</feature>
<evidence type="ECO:0000256" key="15">
    <source>
        <dbReference type="ARBA" id="ARBA00047657"/>
    </source>
</evidence>
<feature type="binding site" evidence="16">
    <location>
        <position position="162"/>
    </location>
    <ligand>
        <name>Mg(2+)</name>
        <dbReference type="ChEBI" id="CHEBI:18420"/>
    </ligand>
</feature>
<comment type="subunit">
    <text evidence="16">Homohexamer.</text>
</comment>
<comment type="caution">
    <text evidence="19">The sequence shown here is derived from an EMBL/GenBank/DDBJ whole genome shotgun (WGS) entry which is preliminary data.</text>
</comment>
<evidence type="ECO:0000256" key="7">
    <source>
        <dbReference type="ARBA" id="ARBA00022723"/>
    </source>
</evidence>
<dbReference type="SUPFAM" id="SSF75138">
    <property type="entry name" value="HprK N-terminal domain-like"/>
    <property type="match status" value="1"/>
</dbReference>
<evidence type="ECO:0000256" key="3">
    <source>
        <dbReference type="ARBA" id="ARBA00006883"/>
    </source>
</evidence>
<dbReference type="EC" id="2.7.11.-" evidence="16"/>
<feature type="binding site" evidence="16">
    <location>
        <begin position="155"/>
        <end position="162"/>
    </location>
    <ligand>
        <name>ATP</name>
        <dbReference type="ChEBI" id="CHEBI:30616"/>
    </ligand>
</feature>
<feature type="domain" description="HPr kinase/phosphorylase C-terminal" evidence="18">
    <location>
        <begin position="131"/>
        <end position="300"/>
    </location>
</feature>
<comment type="catalytic activity">
    <reaction evidence="15 16">
        <text>[HPr protein]-O-phospho-L-serine + phosphate + H(+) = [HPr protein]-L-serine + diphosphate</text>
        <dbReference type="Rhea" id="RHEA:46604"/>
        <dbReference type="Rhea" id="RHEA-COMP:11602"/>
        <dbReference type="Rhea" id="RHEA-COMP:11603"/>
        <dbReference type="ChEBI" id="CHEBI:15378"/>
        <dbReference type="ChEBI" id="CHEBI:29999"/>
        <dbReference type="ChEBI" id="CHEBI:33019"/>
        <dbReference type="ChEBI" id="CHEBI:43474"/>
        <dbReference type="ChEBI" id="CHEBI:83421"/>
    </reaction>
</comment>
<dbReference type="PATRIC" id="fig|883081.3.peg.1289"/>
<proteinExistence type="inferred from homology"/>
<dbReference type="RefSeq" id="WP_003778566.1">
    <property type="nucleotide sequence ID" value="NZ_JH992960.1"/>
</dbReference>
<dbReference type="GO" id="GO:0000155">
    <property type="term" value="F:phosphorelay sensor kinase activity"/>
    <property type="evidence" value="ECO:0007669"/>
    <property type="project" value="InterPro"/>
</dbReference>
<reference evidence="19 20" key="1">
    <citation type="submission" date="2012-09" db="EMBL/GenBank/DDBJ databases">
        <title>The Genome Sequence of Alloiococcus otitis ATCC 51267.</title>
        <authorList>
            <consortium name="The Broad Institute Genome Sequencing Platform"/>
            <person name="Earl A."/>
            <person name="Ward D."/>
            <person name="Feldgarden M."/>
            <person name="Gevers D."/>
            <person name="Huys G."/>
            <person name="Walker B."/>
            <person name="Young S.K."/>
            <person name="Zeng Q."/>
            <person name="Gargeya S."/>
            <person name="Fitzgerald M."/>
            <person name="Haas B."/>
            <person name="Abouelleil A."/>
            <person name="Alvarado L."/>
            <person name="Arachchi H.M."/>
            <person name="Berlin A.M."/>
            <person name="Chapman S.B."/>
            <person name="Goldberg J."/>
            <person name="Griggs A."/>
            <person name="Gujja S."/>
            <person name="Hansen M."/>
            <person name="Howarth C."/>
            <person name="Imamovic A."/>
            <person name="Larimer J."/>
            <person name="McCowen C."/>
            <person name="Montmayeur A."/>
            <person name="Murphy C."/>
            <person name="Neiman D."/>
            <person name="Pearson M."/>
            <person name="Priest M."/>
            <person name="Roberts A."/>
            <person name="Saif S."/>
            <person name="Shea T."/>
            <person name="Sisk P."/>
            <person name="Sykes S."/>
            <person name="Wortman J."/>
            <person name="Nusbaum C."/>
            <person name="Birren B."/>
        </authorList>
    </citation>
    <scope>NUCLEOTIDE SEQUENCE [LARGE SCALE GENOMIC DNA]</scope>
    <source>
        <strain evidence="19 20">ATCC 51267</strain>
    </source>
</reference>
<comment type="catalytic activity">
    <reaction evidence="1 16">
        <text>[HPr protein]-L-serine + ATP = [HPr protein]-O-phospho-L-serine + ADP + H(+)</text>
        <dbReference type="Rhea" id="RHEA:46600"/>
        <dbReference type="Rhea" id="RHEA-COMP:11602"/>
        <dbReference type="Rhea" id="RHEA-COMP:11603"/>
        <dbReference type="ChEBI" id="CHEBI:15378"/>
        <dbReference type="ChEBI" id="CHEBI:29999"/>
        <dbReference type="ChEBI" id="CHEBI:30616"/>
        <dbReference type="ChEBI" id="CHEBI:83421"/>
        <dbReference type="ChEBI" id="CHEBI:456216"/>
    </reaction>
</comment>
<keyword evidence="9 16" id="KW-0418">Kinase</keyword>
<evidence type="ECO:0000256" key="4">
    <source>
        <dbReference type="ARBA" id="ARBA00018922"/>
    </source>
</evidence>
<organism evidence="19 20">
    <name type="scientific">Alloiococcus otitis ATCC 51267</name>
    <dbReference type="NCBI Taxonomy" id="883081"/>
    <lineage>
        <taxon>Bacteria</taxon>
        <taxon>Bacillati</taxon>
        <taxon>Bacillota</taxon>
        <taxon>Bacilli</taxon>
        <taxon>Lactobacillales</taxon>
        <taxon>Carnobacteriaceae</taxon>
        <taxon>Alloiococcus</taxon>
    </lineage>
</organism>
<dbReference type="InterPro" id="IPR011126">
    <property type="entry name" value="Hpr_kin/Pase_Hpr_N"/>
</dbReference>
<keyword evidence="8 16" id="KW-0547">Nucleotide-binding</keyword>
<evidence type="ECO:0000256" key="5">
    <source>
        <dbReference type="ARBA" id="ARBA00022527"/>
    </source>
</evidence>
<evidence type="ECO:0000256" key="1">
    <source>
        <dbReference type="ARBA" id="ARBA00001120"/>
    </source>
</evidence>
<keyword evidence="13 16" id="KW-0119">Carbohydrate metabolism</keyword>
<feature type="active site" evidence="16">
    <location>
        <position position="245"/>
    </location>
</feature>
<evidence type="ECO:0000256" key="2">
    <source>
        <dbReference type="ARBA" id="ARBA00001946"/>
    </source>
</evidence>
<dbReference type="InterPro" id="IPR028979">
    <property type="entry name" value="Ser_kin/Pase_Hpr-like_N_sf"/>
</dbReference>
<feature type="active site" evidence="16">
    <location>
        <position position="140"/>
    </location>
</feature>
<dbReference type="FunFam" id="3.40.50.300:FF:000174">
    <property type="entry name" value="HPr kinase/phosphorylase"/>
    <property type="match status" value="1"/>
</dbReference>
<dbReference type="STRING" id="883081.HMPREF9698_01450"/>
<dbReference type="InterPro" id="IPR011104">
    <property type="entry name" value="Hpr_kin/Pase_C"/>
</dbReference>
<keyword evidence="12 16" id="KW-0511">Multifunctional enzyme</keyword>
<evidence type="ECO:0000256" key="12">
    <source>
        <dbReference type="ARBA" id="ARBA00023268"/>
    </source>
</evidence>
<dbReference type="HAMAP" id="MF_01249">
    <property type="entry name" value="HPr_kinase"/>
    <property type="match status" value="1"/>
</dbReference>
<feature type="region of interest" description="Important for the catalytic mechanism of both phosphorylation and dephosphorylation" evidence="16">
    <location>
        <begin position="203"/>
        <end position="212"/>
    </location>
</feature>
<evidence type="ECO:0000259" key="17">
    <source>
        <dbReference type="Pfam" id="PF02603"/>
    </source>
</evidence>
<dbReference type="eggNOG" id="COG1493">
    <property type="taxonomic scope" value="Bacteria"/>
</dbReference>
<dbReference type="NCBIfam" id="TIGR00679">
    <property type="entry name" value="hpr-ser"/>
    <property type="match status" value="1"/>
</dbReference>
<name>K9E7W0_9LACT</name>
<comment type="cofactor">
    <cofactor evidence="2 16">
        <name>Mg(2+)</name>
        <dbReference type="ChEBI" id="CHEBI:18420"/>
    </cofactor>
</comment>
<evidence type="ECO:0000313" key="20">
    <source>
        <dbReference type="Proteomes" id="UP000009875"/>
    </source>
</evidence>
<dbReference type="OrthoDB" id="9778803at2"/>
<dbReference type="InterPro" id="IPR027417">
    <property type="entry name" value="P-loop_NTPase"/>
</dbReference>
<accession>K9E7W0</accession>
<evidence type="ECO:0000256" key="13">
    <source>
        <dbReference type="ARBA" id="ARBA00023277"/>
    </source>
</evidence>
<dbReference type="Pfam" id="PF07475">
    <property type="entry name" value="Hpr_kinase_C"/>
    <property type="match status" value="1"/>
</dbReference>
<dbReference type="PANTHER" id="PTHR30305:SF1">
    <property type="entry name" value="HPR KINASE_PHOSPHORYLASE"/>
    <property type="match status" value="1"/>
</dbReference>
<dbReference type="GO" id="GO:0004674">
    <property type="term" value="F:protein serine/threonine kinase activity"/>
    <property type="evidence" value="ECO:0007669"/>
    <property type="project" value="UniProtKB-KW"/>
</dbReference>
<dbReference type="SUPFAM" id="SSF53795">
    <property type="entry name" value="PEP carboxykinase-like"/>
    <property type="match status" value="1"/>
</dbReference>
<feature type="active site" evidence="16">
    <location>
        <position position="161"/>
    </location>
</feature>
<feature type="active site" description="Proton acceptor; for phosphorylation activity. Proton donor; for dephosphorylation activity" evidence="16">
    <location>
        <position position="179"/>
    </location>
</feature>
<protein>
    <recommendedName>
        <fullName evidence="4 16">HPr kinase/phosphorylase</fullName>
        <shortName evidence="16">HPrK/P</shortName>
        <ecNumber evidence="16">2.7.11.-</ecNumber>
        <ecNumber evidence="16">2.7.4.-</ecNumber>
    </recommendedName>
    <alternativeName>
        <fullName evidence="14 16">HPr(Ser) kinase/phosphorylase</fullName>
    </alternativeName>
</protein>
<keyword evidence="11 16" id="KW-0460">Magnesium</keyword>
<dbReference type="Proteomes" id="UP000009875">
    <property type="component" value="Unassembled WGS sequence"/>
</dbReference>
<dbReference type="AlphaFoldDB" id="K9E7W0"/>
<dbReference type="Pfam" id="PF02603">
    <property type="entry name" value="Hpr_kinase_N"/>
    <property type="match status" value="1"/>
</dbReference>
<sequence>MTKFVTVGDLVEGVNAARVISGQDFLDRKIKITDVSRPALELTGYFNYYANERVQVLGRTEISFMAKMSPEERKIICKRLSTDQTPCYLVSRDLKPPEELVEVANSQGIPILGSYKPTTRIMANMTNYLEKKLADRMSQHGVLVDVYGMGTLIIGDSGIGKSETALELIKRGHRLIADDRVDLYMLDESRIVGEPPEILRNLIEIRGIGVIDVVNLFGLGAIRPRKKVDLVINLEPWNENRHYDRIGDSMEKMKFFNVDIPMVTVPVRVGRNLSIIIEIAAMNRRAKNLGYDAVETFQQNLTELMKQNSTDL</sequence>
<comment type="similarity">
    <text evidence="3 16">Belongs to the HPrK/P family.</text>
</comment>
<dbReference type="HOGENOM" id="CLU_052030_0_1_9"/>
<evidence type="ECO:0000256" key="14">
    <source>
        <dbReference type="ARBA" id="ARBA00033012"/>
    </source>
</evidence>
<dbReference type="CDD" id="cd01918">
    <property type="entry name" value="HprK_C"/>
    <property type="match status" value="1"/>
</dbReference>
<keyword evidence="20" id="KW-1185">Reference proteome</keyword>
<dbReference type="GO" id="GO:0005524">
    <property type="term" value="F:ATP binding"/>
    <property type="evidence" value="ECO:0007669"/>
    <property type="project" value="UniProtKB-UniRule"/>
</dbReference>
<dbReference type="GO" id="GO:0000287">
    <property type="term" value="F:magnesium ion binding"/>
    <property type="evidence" value="ECO:0007669"/>
    <property type="project" value="UniProtKB-UniRule"/>
</dbReference>
<comment type="miscellaneous">
    <text evidence="16">Both phosphorylation and phosphorolysis are carried out by the same active site and suggest a common mechanism for both reactions.</text>
</comment>
<dbReference type="InterPro" id="IPR003755">
    <property type="entry name" value="HPr(Ser)_kin/Pase"/>
</dbReference>
<dbReference type="PANTHER" id="PTHR30305">
    <property type="entry name" value="PROTEIN YJDM-RELATED"/>
    <property type="match status" value="1"/>
</dbReference>
<evidence type="ECO:0000313" key="19">
    <source>
        <dbReference type="EMBL" id="EKU93289.1"/>
    </source>
</evidence>
<dbReference type="Gene3D" id="3.40.1390.20">
    <property type="entry name" value="HprK N-terminal domain-like"/>
    <property type="match status" value="1"/>
</dbReference>
<feature type="domain" description="HPr(Ser) kinase/phosphorylase N-terminal" evidence="17">
    <location>
        <begin position="5"/>
        <end position="129"/>
    </location>
</feature>
<comment type="function">
    <text evidence="16">Catalyzes the ATP- as well as the pyrophosphate-dependent phosphorylation of a specific serine residue in HPr, a phosphocarrier protein of the phosphoenolpyruvate-dependent sugar phosphotransferase system (PTS). HprK/P also catalyzes the pyrophosphate-producing, inorganic phosphate-dependent dephosphorylation (phosphorolysis) of seryl-phosphorylated HPr (P-Ser-HPr). The two antagonistic activities of HprK/P are regulated by several intracellular metabolites, which change their concentration in response to the absence or presence of rapidly metabolisable carbon sources (glucose, fructose, etc.) in the growth medium. Therefore, by controlling the phosphorylation state of HPr, HPrK/P is a sensor enzyme that plays a major role in the regulation of carbon metabolism and sugar transport: it mediates carbon catabolite repression (CCR), and regulates PTS-catalyzed carbohydrate uptake and inducer exclusion.</text>
</comment>
<keyword evidence="10 16" id="KW-0067">ATP-binding</keyword>
<dbReference type="GO" id="GO:0004712">
    <property type="term" value="F:protein serine/threonine/tyrosine kinase activity"/>
    <property type="evidence" value="ECO:0007669"/>
    <property type="project" value="UniProtKB-UniRule"/>
</dbReference>
<dbReference type="EC" id="2.7.4.-" evidence="16"/>
<dbReference type="Gene3D" id="3.40.50.300">
    <property type="entry name" value="P-loop containing nucleotide triphosphate hydrolases"/>
    <property type="match status" value="1"/>
</dbReference>
<evidence type="ECO:0000256" key="10">
    <source>
        <dbReference type="ARBA" id="ARBA00022840"/>
    </source>
</evidence>
<feature type="binding site" evidence="16">
    <location>
        <position position="204"/>
    </location>
    <ligand>
        <name>Mg(2+)</name>
        <dbReference type="ChEBI" id="CHEBI:18420"/>
    </ligand>
</feature>
<gene>
    <name evidence="16" type="primary">hprK</name>
    <name evidence="19" type="ORF">HMPREF9698_01450</name>
</gene>
<evidence type="ECO:0000259" key="18">
    <source>
        <dbReference type="Pfam" id="PF07475"/>
    </source>
</evidence>
<evidence type="ECO:0000256" key="16">
    <source>
        <dbReference type="HAMAP-Rule" id="MF_01249"/>
    </source>
</evidence>
<keyword evidence="6 16" id="KW-0808">Transferase</keyword>
<evidence type="ECO:0000256" key="6">
    <source>
        <dbReference type="ARBA" id="ARBA00022679"/>
    </source>
</evidence>
<evidence type="ECO:0000256" key="11">
    <source>
        <dbReference type="ARBA" id="ARBA00022842"/>
    </source>
</evidence>
<evidence type="ECO:0000256" key="9">
    <source>
        <dbReference type="ARBA" id="ARBA00022777"/>
    </source>
</evidence>
<keyword evidence="7 16" id="KW-0479">Metal-binding</keyword>